<organism evidence="2 3">
    <name type="scientific">Cerrena zonata</name>
    <dbReference type="NCBI Taxonomy" id="2478898"/>
    <lineage>
        <taxon>Eukaryota</taxon>
        <taxon>Fungi</taxon>
        <taxon>Dikarya</taxon>
        <taxon>Basidiomycota</taxon>
        <taxon>Agaricomycotina</taxon>
        <taxon>Agaricomycetes</taxon>
        <taxon>Polyporales</taxon>
        <taxon>Cerrenaceae</taxon>
        <taxon>Cerrena</taxon>
    </lineage>
</organism>
<keyword evidence="3" id="KW-1185">Reference proteome</keyword>
<protein>
    <recommendedName>
        <fullName evidence="1">DUF6593 domain-containing protein</fullName>
    </recommendedName>
</protein>
<gene>
    <name evidence="2" type="ORF">QCA50_017287</name>
</gene>
<reference evidence="2 3" key="1">
    <citation type="submission" date="2022-09" db="EMBL/GenBank/DDBJ databases">
        <authorList>
            <person name="Palmer J.M."/>
        </authorList>
    </citation>
    <scope>NUCLEOTIDE SEQUENCE [LARGE SCALE GENOMIC DNA]</scope>
    <source>
        <strain evidence="2 3">DSM 7382</strain>
    </source>
</reference>
<evidence type="ECO:0000313" key="2">
    <source>
        <dbReference type="EMBL" id="KAK7679577.1"/>
    </source>
</evidence>
<proteinExistence type="predicted"/>
<feature type="domain" description="DUF6593" evidence="1">
    <location>
        <begin position="8"/>
        <end position="178"/>
    </location>
</feature>
<name>A0AAW0FJR3_9APHY</name>
<dbReference type="Pfam" id="PF20236">
    <property type="entry name" value="DUF6593"/>
    <property type="match status" value="1"/>
</dbReference>
<sequence length="193" mass="22545">MQLQLSRNSTTNTVLSILDGRPLYHIYTPGPLLRKTSFIYKIPETNTQRYEDVEKMTEVVPNPEEEIARIHWHLLHSSKLIWDGKALEMKKFLESKGFWGRARIFTGPDGKKYKWNMGWLTSYLELDDASEAPKRVAELHQGNFLKRKKSVLEIDESVLFMQDLIIITFMFVETRRRDREKRRQASMASGGGP</sequence>
<dbReference type="EMBL" id="JASBNA010000057">
    <property type="protein sequence ID" value="KAK7679577.1"/>
    <property type="molecule type" value="Genomic_DNA"/>
</dbReference>
<dbReference type="Proteomes" id="UP001385951">
    <property type="component" value="Unassembled WGS sequence"/>
</dbReference>
<comment type="caution">
    <text evidence="2">The sequence shown here is derived from an EMBL/GenBank/DDBJ whole genome shotgun (WGS) entry which is preliminary data.</text>
</comment>
<dbReference type="AlphaFoldDB" id="A0AAW0FJR3"/>
<evidence type="ECO:0000259" key="1">
    <source>
        <dbReference type="Pfam" id="PF20236"/>
    </source>
</evidence>
<accession>A0AAW0FJR3</accession>
<evidence type="ECO:0000313" key="3">
    <source>
        <dbReference type="Proteomes" id="UP001385951"/>
    </source>
</evidence>
<dbReference type="InterPro" id="IPR046528">
    <property type="entry name" value="DUF6593"/>
</dbReference>